<dbReference type="NCBIfam" id="TIGR03170">
    <property type="entry name" value="flgA_cterm"/>
    <property type="match status" value="1"/>
</dbReference>
<dbReference type="InParanoid" id="F2LVB3"/>
<feature type="domain" description="SAF" evidence="4">
    <location>
        <begin position="173"/>
        <end position="233"/>
    </location>
</feature>
<keyword evidence="5" id="KW-0966">Cell projection</keyword>
<dbReference type="PANTHER" id="PTHR36307:SF1">
    <property type="entry name" value="FLAGELLA BASAL BODY P-RING FORMATION PROTEIN FLGA"/>
    <property type="match status" value="1"/>
</dbReference>
<dbReference type="InterPro" id="IPR017585">
    <property type="entry name" value="SAF_FlgA"/>
</dbReference>
<gene>
    <name evidence="5" type="ordered locus">Hipma_0727</name>
</gene>
<dbReference type="GO" id="GO:0042597">
    <property type="term" value="C:periplasmic space"/>
    <property type="evidence" value="ECO:0007669"/>
    <property type="project" value="UniProtKB-SubCell"/>
</dbReference>
<evidence type="ECO:0000256" key="1">
    <source>
        <dbReference type="ARBA" id="ARBA00004418"/>
    </source>
</evidence>
<evidence type="ECO:0000259" key="4">
    <source>
        <dbReference type="SMART" id="SM00858"/>
    </source>
</evidence>
<dbReference type="EMBL" id="CP002606">
    <property type="protein sequence ID" value="AEA33697.1"/>
    <property type="molecule type" value="Genomic_DNA"/>
</dbReference>
<keyword evidence="6" id="KW-1185">Reference proteome</keyword>
<name>F2LVB3_HIPMA</name>
<evidence type="ECO:0000256" key="2">
    <source>
        <dbReference type="ARBA" id="ARBA00022729"/>
    </source>
</evidence>
<dbReference type="HOGENOM" id="CLU_911280_0_0_7"/>
<dbReference type="Proteomes" id="UP000008139">
    <property type="component" value="Chromosome"/>
</dbReference>
<dbReference type="STRING" id="760142.Hipma_0727"/>
<dbReference type="Pfam" id="PF13144">
    <property type="entry name" value="ChapFlgA"/>
    <property type="match status" value="1"/>
</dbReference>
<reference evidence="5 6" key="1">
    <citation type="journal article" date="2011" name="Stand. Genomic Sci.">
        <title>Complete genome sequence of the thermophilic sulfur-reducer Hippea maritima type strain (MH(2)).</title>
        <authorList>
            <person name="Huntemann M."/>
            <person name="Lu M."/>
            <person name="Nolan M."/>
            <person name="Lapidus A."/>
            <person name="Lucas S."/>
            <person name="Hammon N."/>
            <person name="Deshpande S."/>
            <person name="Cheng J.F."/>
            <person name="Tapia R."/>
            <person name="Han C."/>
            <person name="Goodwin L."/>
            <person name="Pitluck S."/>
            <person name="Liolios K."/>
            <person name="Pagani I."/>
            <person name="Ivanova N."/>
            <person name="Ovchinikova G."/>
            <person name="Pati A."/>
            <person name="Chen A."/>
            <person name="Palaniappan K."/>
            <person name="Land M."/>
            <person name="Hauser L."/>
            <person name="Jeffries C.D."/>
            <person name="Detter J.C."/>
            <person name="Brambilla E.M."/>
            <person name="Rohde M."/>
            <person name="Spring S."/>
            <person name="Goker M."/>
            <person name="Woyke T."/>
            <person name="Bristow J."/>
            <person name="Eisen J.A."/>
            <person name="Markowitz V."/>
            <person name="Hugenholtz P."/>
            <person name="Kyrpides N.C."/>
            <person name="Klenk H.P."/>
            <person name="Mavromatis K."/>
        </authorList>
    </citation>
    <scope>NUCLEOTIDE SEQUENCE [LARGE SCALE GENOMIC DNA]</scope>
    <source>
        <strain evidence="6">ATCC 700847 / DSM 10411 / MH2</strain>
    </source>
</reference>
<dbReference type="Gene3D" id="3.90.1210.10">
    <property type="entry name" value="Antifreeze-like/N-acetylneuraminic acid synthase C-terminal domain"/>
    <property type="match status" value="1"/>
</dbReference>
<dbReference type="Gene3D" id="2.30.30.760">
    <property type="match status" value="1"/>
</dbReference>
<dbReference type="RefSeq" id="WP_013681738.1">
    <property type="nucleotide sequence ID" value="NC_015318.1"/>
</dbReference>
<accession>F2LVB3</accession>
<keyword evidence="2" id="KW-0732">Signal</keyword>
<proteinExistence type="predicted"/>
<evidence type="ECO:0000256" key="3">
    <source>
        <dbReference type="ARBA" id="ARBA00022764"/>
    </source>
</evidence>
<keyword evidence="3" id="KW-0574">Periplasm</keyword>
<evidence type="ECO:0000313" key="6">
    <source>
        <dbReference type="Proteomes" id="UP000008139"/>
    </source>
</evidence>
<reference evidence="6" key="2">
    <citation type="submission" date="2011-03" db="EMBL/GenBank/DDBJ databases">
        <title>The complete genome of Hippea maritima DSM 10411.</title>
        <authorList>
            <consortium name="US DOE Joint Genome Institute (JGI-PGF)"/>
            <person name="Lucas S."/>
            <person name="Copeland A."/>
            <person name="Lapidus A."/>
            <person name="Bruce D."/>
            <person name="Goodwin L."/>
            <person name="Pitluck S."/>
            <person name="Peters L."/>
            <person name="Kyrpides N."/>
            <person name="Mavromatis K."/>
            <person name="Pagani I."/>
            <person name="Ivanova N."/>
            <person name="Mikhailova N."/>
            <person name="Lu M."/>
            <person name="Detter J.C."/>
            <person name="Tapia R."/>
            <person name="Han C."/>
            <person name="Land M."/>
            <person name="Hauser L."/>
            <person name="Markowitz V."/>
            <person name="Cheng J.-F."/>
            <person name="Hugenholtz P."/>
            <person name="Woyke T."/>
            <person name="Wu D."/>
            <person name="Spring S."/>
            <person name="Schroeder M."/>
            <person name="Brambilla E."/>
            <person name="Klenk H.-P."/>
            <person name="Eisen J.A."/>
        </authorList>
    </citation>
    <scope>NUCLEOTIDE SEQUENCE [LARGE SCALE GENOMIC DNA]</scope>
    <source>
        <strain evidence="6">ATCC 700847 / DSM 10411 / MH2</strain>
    </source>
</reference>
<dbReference type="SMART" id="SM00858">
    <property type="entry name" value="SAF"/>
    <property type="match status" value="1"/>
</dbReference>
<dbReference type="GO" id="GO:0044780">
    <property type="term" value="P:bacterial-type flagellum assembly"/>
    <property type="evidence" value="ECO:0007669"/>
    <property type="project" value="InterPro"/>
</dbReference>
<dbReference type="PANTHER" id="PTHR36307">
    <property type="entry name" value="FLAGELLA BASAL BODY P-RING FORMATION PROTEIN FLGA"/>
    <property type="match status" value="1"/>
</dbReference>
<dbReference type="InterPro" id="IPR013974">
    <property type="entry name" value="SAF"/>
</dbReference>
<sequence>MRCYKLLITLSVSLILLLSGYSFGCDVVLRQTAVVSSSTITLKDISSSCPEKYANIQLGASPYINNSITLTKPYIAAILKRNGVNLKLCGSTKIKIYSKAFLLTKNKISNLIKRKDLVFITPLPMKFKLYPYNLRLLSQTKKGNIIIFKIALLKNNKIFKKISITAKCSSKGTLIPVAAKDIESGSIITPDDITFKTSDRVLSTYLTNKPSIINRVAISFIKKGSPFTLSNTKRFRPVKVGDIVKVMVISGNIVIRTTAKALRGGYKDEIIPIMYLSSKRVFPAKIIGKKEVLVQ</sequence>
<keyword evidence="5" id="KW-0969">Cilium</keyword>
<dbReference type="InterPro" id="IPR039246">
    <property type="entry name" value="Flagellar_FlgA"/>
</dbReference>
<dbReference type="eggNOG" id="COG1261">
    <property type="taxonomic scope" value="Bacteria"/>
</dbReference>
<comment type="subcellular location">
    <subcellularLocation>
        <location evidence="1">Periplasm</location>
    </subcellularLocation>
</comment>
<keyword evidence="5" id="KW-0282">Flagellum</keyword>
<dbReference type="AlphaFoldDB" id="F2LVB3"/>
<protein>
    <submittedName>
        <fullName evidence="5">Flagella basal body P-ring formation protein FlgA</fullName>
    </submittedName>
</protein>
<organism evidence="5 6">
    <name type="scientific">Hippea maritima (strain ATCC 700847 / DSM 10411 / MH2)</name>
    <dbReference type="NCBI Taxonomy" id="760142"/>
    <lineage>
        <taxon>Bacteria</taxon>
        <taxon>Pseudomonadati</taxon>
        <taxon>Campylobacterota</taxon>
        <taxon>Desulfurellia</taxon>
        <taxon>Desulfurellales</taxon>
        <taxon>Hippeaceae</taxon>
        <taxon>Hippea</taxon>
    </lineage>
</organism>
<dbReference type="KEGG" id="hmr:Hipma_0727"/>
<dbReference type="CDD" id="cd11614">
    <property type="entry name" value="SAF_CpaB_FlgA_like"/>
    <property type="match status" value="1"/>
</dbReference>
<evidence type="ECO:0000313" key="5">
    <source>
        <dbReference type="EMBL" id="AEA33697.1"/>
    </source>
</evidence>